<dbReference type="InterPro" id="IPR001279">
    <property type="entry name" value="Metallo-B-lactamas"/>
</dbReference>
<evidence type="ECO:0000259" key="2">
    <source>
        <dbReference type="SMART" id="SM00849"/>
    </source>
</evidence>
<evidence type="ECO:0000313" key="3">
    <source>
        <dbReference type="EMBL" id="OOZ41372.1"/>
    </source>
</evidence>
<protein>
    <recommendedName>
        <fullName evidence="2">Metallo-beta-lactamase domain-containing protein</fullName>
    </recommendedName>
</protein>
<proteinExistence type="predicted"/>
<dbReference type="RefSeq" id="WP_078476676.1">
    <property type="nucleotide sequence ID" value="NZ_MPRK01000063.1"/>
</dbReference>
<keyword evidence="1" id="KW-0732">Signal</keyword>
<feature type="signal peptide" evidence="1">
    <location>
        <begin position="1"/>
        <end position="18"/>
    </location>
</feature>
<dbReference type="PANTHER" id="PTHR42951">
    <property type="entry name" value="METALLO-BETA-LACTAMASE DOMAIN-CONTAINING"/>
    <property type="match status" value="1"/>
</dbReference>
<sequence length="314" mass="34246">MIKGLLSLFLLLPAVTVAEYEPLTVNVKAEQVSEHCWYVPGNAGTATQFEGFISNAGFVITDAGVVVFDALGTPALANAMLGEIRKLTDKPVVKVVVSHYHADHVYGLQVFKEAGAEIVAPGEAFEYIDSDVGTNRLDERRVSLFPWVNDDTHLVSPDSTVTDNSSVSLGGIDFEIVYLGKAHSDGDLALLVKQDKVLYSGDIIFEGRVPFVGNADTKSWLEKLEAMETEGLEALIPGHGPAASEPRQAISGTRSYLAYLREKMGEGVEEFMEFAGVYDSVDWSEFDHLPAFSSANRINAYGVFLSMEKELLEE</sequence>
<name>A0A1T2L8L2_9GAMM</name>
<accession>A0A1T2L8L2</accession>
<evidence type="ECO:0000256" key="1">
    <source>
        <dbReference type="SAM" id="SignalP"/>
    </source>
</evidence>
<dbReference type="SUPFAM" id="SSF56281">
    <property type="entry name" value="Metallo-hydrolase/oxidoreductase"/>
    <property type="match status" value="1"/>
</dbReference>
<dbReference type="Proteomes" id="UP000190198">
    <property type="component" value="Unassembled WGS sequence"/>
</dbReference>
<organism evidence="3 4">
    <name type="scientific">Solemya elarraichensis gill symbiont</name>
    <dbReference type="NCBI Taxonomy" id="1918949"/>
    <lineage>
        <taxon>Bacteria</taxon>
        <taxon>Pseudomonadati</taxon>
        <taxon>Pseudomonadota</taxon>
        <taxon>Gammaproteobacteria</taxon>
        <taxon>sulfur-oxidizing symbionts</taxon>
    </lineage>
</organism>
<evidence type="ECO:0000313" key="4">
    <source>
        <dbReference type="Proteomes" id="UP000190198"/>
    </source>
</evidence>
<dbReference type="CDD" id="cd16282">
    <property type="entry name" value="metallo-hydrolase-like_MBL-fold"/>
    <property type="match status" value="1"/>
</dbReference>
<dbReference type="AlphaFoldDB" id="A0A1T2L8L2"/>
<feature type="chain" id="PRO_5013024152" description="Metallo-beta-lactamase domain-containing protein" evidence="1">
    <location>
        <begin position="19"/>
        <end position="314"/>
    </location>
</feature>
<reference evidence="3 4" key="1">
    <citation type="submission" date="2016-11" db="EMBL/GenBank/DDBJ databases">
        <title>Mixed transmission modes and dynamic genome evolution in an obligate animal-bacterial symbiosis.</title>
        <authorList>
            <person name="Russell S.L."/>
            <person name="Corbett-Detig R.B."/>
            <person name="Cavanaugh C.M."/>
        </authorList>
    </citation>
    <scope>NUCLEOTIDE SEQUENCE [LARGE SCALE GENOMIC DNA]</scope>
    <source>
        <strain evidence="3">Sp-SM6</strain>
    </source>
</reference>
<dbReference type="InterPro" id="IPR036866">
    <property type="entry name" value="RibonucZ/Hydroxyglut_hydro"/>
</dbReference>
<keyword evidence="4" id="KW-1185">Reference proteome</keyword>
<feature type="domain" description="Metallo-beta-lactamase" evidence="2">
    <location>
        <begin position="53"/>
        <end position="239"/>
    </location>
</feature>
<dbReference type="Pfam" id="PF00753">
    <property type="entry name" value="Lactamase_B"/>
    <property type="match status" value="1"/>
</dbReference>
<dbReference type="SMART" id="SM00849">
    <property type="entry name" value="Lactamase_B"/>
    <property type="match status" value="1"/>
</dbReference>
<comment type="caution">
    <text evidence="3">The sequence shown here is derived from an EMBL/GenBank/DDBJ whole genome shotgun (WGS) entry which is preliminary data.</text>
</comment>
<dbReference type="PANTHER" id="PTHR42951:SF20">
    <property type="entry name" value="BETA LACTAMASE"/>
    <property type="match status" value="1"/>
</dbReference>
<dbReference type="OrthoDB" id="420651at2"/>
<dbReference type="InterPro" id="IPR050855">
    <property type="entry name" value="NDM-1-like"/>
</dbReference>
<dbReference type="EMBL" id="MPRK01000063">
    <property type="protein sequence ID" value="OOZ41372.1"/>
    <property type="molecule type" value="Genomic_DNA"/>
</dbReference>
<dbReference type="Gene3D" id="3.60.15.10">
    <property type="entry name" value="Ribonuclease Z/Hydroxyacylglutathione hydrolase-like"/>
    <property type="match status" value="1"/>
</dbReference>
<gene>
    <name evidence="3" type="ORF">BOW52_04685</name>
</gene>